<reference evidence="5 6" key="1">
    <citation type="submission" date="2022-12" db="EMBL/GenBank/DDBJ databases">
        <title>Two new species, Stenotrophomonas aracearum and Stenotrophomonas oahuensis, isolated from Anthurium (Araceae family) in Hawaii.</title>
        <authorList>
            <person name="Chunag S.C."/>
            <person name="Dobhal S."/>
            <person name="Alvarez A."/>
            <person name="Arif M."/>
        </authorList>
    </citation>
    <scope>NUCLEOTIDE SEQUENCE [LARGE SCALE GENOMIC DNA]</scope>
    <source>
        <strain evidence="5 6">A5586</strain>
    </source>
</reference>
<dbReference type="Pfam" id="PF13637">
    <property type="entry name" value="Ank_4"/>
    <property type="match status" value="1"/>
</dbReference>
<dbReference type="SMART" id="SM00248">
    <property type="entry name" value="ANK"/>
    <property type="match status" value="9"/>
</dbReference>
<keyword evidence="1" id="KW-0677">Repeat</keyword>
<dbReference type="PROSITE" id="PS50297">
    <property type="entry name" value="ANK_REP_REGION"/>
    <property type="match status" value="2"/>
</dbReference>
<feature type="repeat" description="ANK" evidence="3">
    <location>
        <begin position="414"/>
        <end position="446"/>
    </location>
</feature>
<evidence type="ECO:0000256" key="4">
    <source>
        <dbReference type="SAM" id="MobiDB-lite"/>
    </source>
</evidence>
<evidence type="ECO:0000313" key="6">
    <source>
        <dbReference type="Proteomes" id="UP001302072"/>
    </source>
</evidence>
<organism evidence="5 6">
    <name type="scientific">Stenotrophomonas oahuensis</name>
    <dbReference type="NCBI Taxonomy" id="3003271"/>
    <lineage>
        <taxon>Bacteria</taxon>
        <taxon>Pseudomonadati</taxon>
        <taxon>Pseudomonadota</taxon>
        <taxon>Gammaproteobacteria</taxon>
        <taxon>Lysobacterales</taxon>
        <taxon>Lysobacteraceae</taxon>
        <taxon>Stenotrophomonas</taxon>
    </lineage>
</organism>
<dbReference type="InterPro" id="IPR002110">
    <property type="entry name" value="Ankyrin_rpt"/>
</dbReference>
<accession>A0ABY9YM90</accession>
<evidence type="ECO:0000256" key="3">
    <source>
        <dbReference type="PROSITE-ProRule" id="PRU00023"/>
    </source>
</evidence>
<feature type="repeat" description="ANK" evidence="3">
    <location>
        <begin position="243"/>
        <end position="275"/>
    </location>
</feature>
<keyword evidence="2 3" id="KW-0040">ANK repeat</keyword>
<feature type="compositionally biased region" description="Basic and acidic residues" evidence="4">
    <location>
        <begin position="1"/>
        <end position="11"/>
    </location>
</feature>
<evidence type="ECO:0000256" key="2">
    <source>
        <dbReference type="ARBA" id="ARBA00023043"/>
    </source>
</evidence>
<dbReference type="SUPFAM" id="SSF48403">
    <property type="entry name" value="Ankyrin repeat"/>
    <property type="match status" value="1"/>
</dbReference>
<proteinExistence type="predicted"/>
<dbReference type="RefSeq" id="WP_311191047.1">
    <property type="nucleotide sequence ID" value="NZ_CP115541.1"/>
</dbReference>
<gene>
    <name evidence="5" type="ORF">PDM29_15980</name>
</gene>
<dbReference type="InterPro" id="IPR036770">
    <property type="entry name" value="Ankyrin_rpt-contain_sf"/>
</dbReference>
<feature type="region of interest" description="Disordered" evidence="4">
    <location>
        <begin position="60"/>
        <end position="88"/>
    </location>
</feature>
<protein>
    <submittedName>
        <fullName evidence="5">Ankyrin repeat domain-containing protein</fullName>
    </submittedName>
</protein>
<dbReference type="EMBL" id="CP115541">
    <property type="protein sequence ID" value="WNH51828.1"/>
    <property type="molecule type" value="Genomic_DNA"/>
</dbReference>
<evidence type="ECO:0000313" key="5">
    <source>
        <dbReference type="EMBL" id="WNH51828.1"/>
    </source>
</evidence>
<dbReference type="PANTHER" id="PTHR24198:SF165">
    <property type="entry name" value="ANKYRIN REPEAT-CONTAINING PROTEIN-RELATED"/>
    <property type="match status" value="1"/>
</dbReference>
<dbReference type="Gene3D" id="1.25.40.20">
    <property type="entry name" value="Ankyrin repeat-containing domain"/>
    <property type="match status" value="3"/>
</dbReference>
<name>A0ABY9YM90_9GAMM</name>
<feature type="compositionally biased region" description="Low complexity" evidence="4">
    <location>
        <begin position="64"/>
        <end position="75"/>
    </location>
</feature>
<dbReference type="Pfam" id="PF12796">
    <property type="entry name" value="Ank_2"/>
    <property type="match status" value="2"/>
</dbReference>
<evidence type="ECO:0000256" key="1">
    <source>
        <dbReference type="ARBA" id="ARBA00022737"/>
    </source>
</evidence>
<dbReference type="Pfam" id="PF00023">
    <property type="entry name" value="Ank"/>
    <property type="match status" value="1"/>
</dbReference>
<feature type="repeat" description="ANK" evidence="3">
    <location>
        <begin position="481"/>
        <end position="513"/>
    </location>
</feature>
<dbReference type="Proteomes" id="UP001302072">
    <property type="component" value="Chromosome"/>
</dbReference>
<dbReference type="PROSITE" id="PS50088">
    <property type="entry name" value="ANK_REPEAT"/>
    <property type="match status" value="3"/>
</dbReference>
<sequence>MLRHVPIDRNQEAPAPAASDHIAPIATADRLSHTAVMPIEPLAASTSASRAINHDTNHTVQSDSALPLGSLLNGPSPLPSDATTPQKHTPQFANLNLISCESRQSLLEKLTTQDLACLVQAANALRADCLTAAMSKDPATLNAQWFDAAGRNDTDTISVLLEAGFDRNTLDHDRKTAIYYAAGNGNLEATKLLLDPVGDGLGVTTVDGASGASHLLHYFASWGHATAVSTLIAAGCHPDSMESGKTALMAAIEVGKEECIRTLLDAGASVNGTNTPGNDSPLSIAVREKRNTVVQMLLQKPGINLTNYDSEGLTPVGRAKQDRLYDRLKPNMLELFKEHMAKREHPEARAWTRAAVAGDISTLTDIHSRHGSDFVDAYSPGSNSALHFASMNDRQEAAALLLSWGADPGAHVGDGMTPTGVAVIKGHAGMVALLLKIPQNLDVLDVWGTSVLLKAVAMKRADIVSLLLIAGASANLPENRHQETPLHAAAWNGDTATLRLLLQHGGDLRALNKGGLTPLDRARLSGSAETVSVIEDHLRNTEASRA</sequence>
<feature type="region of interest" description="Disordered" evidence="4">
    <location>
        <begin position="1"/>
        <end position="22"/>
    </location>
</feature>
<keyword evidence="6" id="KW-1185">Reference proteome</keyword>
<dbReference type="PANTHER" id="PTHR24198">
    <property type="entry name" value="ANKYRIN REPEAT AND PROTEIN KINASE DOMAIN-CONTAINING PROTEIN"/>
    <property type="match status" value="1"/>
</dbReference>